<dbReference type="InterPro" id="IPR008969">
    <property type="entry name" value="CarboxyPept-like_regulatory"/>
</dbReference>
<evidence type="ECO:0000313" key="2">
    <source>
        <dbReference type="EMBL" id="KAK9873382.1"/>
    </source>
</evidence>
<keyword evidence="1" id="KW-0812">Transmembrane</keyword>
<evidence type="ECO:0000313" key="3">
    <source>
        <dbReference type="Proteomes" id="UP001431783"/>
    </source>
</evidence>
<keyword evidence="3" id="KW-1185">Reference proteome</keyword>
<name>A0AAW1TYD8_9CUCU</name>
<comment type="caution">
    <text evidence="2">The sequence shown here is derived from an EMBL/GenBank/DDBJ whole genome shotgun (WGS) entry which is preliminary data.</text>
</comment>
<gene>
    <name evidence="2" type="ORF">WA026_022187</name>
</gene>
<dbReference type="AlphaFoldDB" id="A0AAW1TYD8"/>
<keyword evidence="1" id="KW-0472">Membrane</keyword>
<dbReference type="Proteomes" id="UP001431783">
    <property type="component" value="Unassembled WGS sequence"/>
</dbReference>
<sequence>MTFRSTKDGEFWRILLPGKYAIEVTAIGYHDQIQNFIVKETEKNSCPEPTKLQILLTNSSIPRTTPSFKALRQGKSQKVENINIPRKNTVSYQAQRGPPTREKEGENFLRKIFENSELDVSRLTTKDIQTFLREDLSIPVEDIKTHFQEVIKNFDSKSPEEKPLVFVKIFDVLLDTPVKKTDTKWLIDYVNDVHITTGLRKDNIYFQRYNTSSEFGKIEIILLFNDLFEQKNHSGRLSVFSLLIISAFLMVSVWK</sequence>
<accession>A0AAW1TYD8</accession>
<dbReference type="Gene3D" id="2.60.40.1120">
    <property type="entry name" value="Carboxypeptidase-like, regulatory domain"/>
    <property type="match status" value="1"/>
</dbReference>
<keyword evidence="1" id="KW-1133">Transmembrane helix</keyword>
<reference evidence="2 3" key="1">
    <citation type="submission" date="2023-03" db="EMBL/GenBank/DDBJ databases">
        <title>Genome insight into feeding habits of ladybird beetles.</title>
        <authorList>
            <person name="Li H.-S."/>
            <person name="Huang Y.-H."/>
            <person name="Pang H."/>
        </authorList>
    </citation>
    <scope>NUCLEOTIDE SEQUENCE [LARGE SCALE GENOMIC DNA]</scope>
    <source>
        <strain evidence="2">SYSU_2023b</strain>
        <tissue evidence="2">Whole body</tissue>
    </source>
</reference>
<protein>
    <submittedName>
        <fullName evidence="2">Uncharacterized protein</fullName>
    </submittedName>
</protein>
<dbReference type="EMBL" id="JARQZJ010000018">
    <property type="protein sequence ID" value="KAK9873382.1"/>
    <property type="molecule type" value="Genomic_DNA"/>
</dbReference>
<proteinExistence type="predicted"/>
<organism evidence="2 3">
    <name type="scientific">Henosepilachna vigintioctopunctata</name>
    <dbReference type="NCBI Taxonomy" id="420089"/>
    <lineage>
        <taxon>Eukaryota</taxon>
        <taxon>Metazoa</taxon>
        <taxon>Ecdysozoa</taxon>
        <taxon>Arthropoda</taxon>
        <taxon>Hexapoda</taxon>
        <taxon>Insecta</taxon>
        <taxon>Pterygota</taxon>
        <taxon>Neoptera</taxon>
        <taxon>Endopterygota</taxon>
        <taxon>Coleoptera</taxon>
        <taxon>Polyphaga</taxon>
        <taxon>Cucujiformia</taxon>
        <taxon>Coccinelloidea</taxon>
        <taxon>Coccinellidae</taxon>
        <taxon>Epilachninae</taxon>
        <taxon>Epilachnini</taxon>
        <taxon>Henosepilachna</taxon>
    </lineage>
</organism>
<feature type="transmembrane region" description="Helical" evidence="1">
    <location>
        <begin position="237"/>
        <end position="254"/>
    </location>
</feature>
<dbReference type="SUPFAM" id="SSF49464">
    <property type="entry name" value="Carboxypeptidase regulatory domain-like"/>
    <property type="match status" value="1"/>
</dbReference>
<evidence type="ECO:0000256" key="1">
    <source>
        <dbReference type="SAM" id="Phobius"/>
    </source>
</evidence>